<dbReference type="RefSeq" id="WP_188595915.1">
    <property type="nucleotide sequence ID" value="NZ_BMNL01000001.1"/>
</dbReference>
<organism evidence="1 2">
    <name type="scientific">Thermocladium modestius</name>
    <dbReference type="NCBI Taxonomy" id="62609"/>
    <lineage>
        <taxon>Archaea</taxon>
        <taxon>Thermoproteota</taxon>
        <taxon>Thermoprotei</taxon>
        <taxon>Thermoproteales</taxon>
        <taxon>Thermoproteaceae</taxon>
        <taxon>Thermocladium</taxon>
    </lineage>
</organism>
<dbReference type="Proteomes" id="UP000610960">
    <property type="component" value="Unassembled WGS sequence"/>
</dbReference>
<dbReference type="OrthoDB" id="6871at2157"/>
<dbReference type="InterPro" id="IPR036511">
    <property type="entry name" value="TGT-like_sf"/>
</dbReference>
<dbReference type="AlphaFoldDB" id="A0A830GU31"/>
<dbReference type="EMBL" id="BMNL01000001">
    <property type="protein sequence ID" value="GGP19938.1"/>
    <property type="molecule type" value="Genomic_DNA"/>
</dbReference>
<proteinExistence type="predicted"/>
<accession>A0A830GU31</accession>
<dbReference type="SUPFAM" id="SSF51713">
    <property type="entry name" value="tRNA-guanine transglycosylase"/>
    <property type="match status" value="1"/>
</dbReference>
<dbReference type="GO" id="GO:0006400">
    <property type="term" value="P:tRNA modification"/>
    <property type="evidence" value="ECO:0007669"/>
    <property type="project" value="InterPro"/>
</dbReference>
<keyword evidence="2" id="KW-1185">Reference proteome</keyword>
<name>A0A830GU31_9CREN</name>
<sequence length="326" mass="36937">MKIILGTPVVGARPRPWVELGLSVPILINSSNLIRRRPPTNGDAPLHSLMQHEGEIWLDSGGYQFLRRGIDIGVEEVANIYSMYWDAQAYLSLDYPPAPTDSPVEAESKMRKSLENYAELSSKLPDLNIVPVIHFYREPDISMAMLRKVLDYGPRIIAIGALVPYVLMTRNVPRNSRRKAMEFILAVRELHPKVHVLGLGSPIITPILRLLGLHSTDTATWRLKAVYGKVMMPGGGERHVTDRGIKFGKREATLDDVKELYEFLKATNFPLIDDFWIKLDNFEYRALVNAWVIAMSDRPPRHGIFKSMYGELSKLLPQQGDQSRIP</sequence>
<evidence type="ECO:0000313" key="2">
    <source>
        <dbReference type="Proteomes" id="UP000610960"/>
    </source>
</evidence>
<protein>
    <submittedName>
        <fullName evidence="1">tRNA-ribosyltransferase</fullName>
    </submittedName>
</protein>
<evidence type="ECO:0000313" key="1">
    <source>
        <dbReference type="EMBL" id="GGP19938.1"/>
    </source>
</evidence>
<reference evidence="1" key="2">
    <citation type="submission" date="2020-09" db="EMBL/GenBank/DDBJ databases">
        <authorList>
            <person name="Sun Q."/>
            <person name="Ohkuma M."/>
        </authorList>
    </citation>
    <scope>NUCLEOTIDE SEQUENCE</scope>
    <source>
        <strain evidence="1">JCM 10088</strain>
    </source>
</reference>
<dbReference type="GO" id="GO:0016740">
    <property type="term" value="F:transferase activity"/>
    <property type="evidence" value="ECO:0007669"/>
    <property type="project" value="UniProtKB-KW"/>
</dbReference>
<keyword evidence="1" id="KW-0808">Transferase</keyword>
<reference evidence="1" key="1">
    <citation type="journal article" date="2014" name="Int. J. Syst. Evol. Microbiol.">
        <title>Complete genome sequence of Corynebacterium casei LMG S-19264T (=DSM 44701T), isolated from a smear-ripened cheese.</title>
        <authorList>
            <consortium name="US DOE Joint Genome Institute (JGI-PGF)"/>
            <person name="Walter F."/>
            <person name="Albersmeier A."/>
            <person name="Kalinowski J."/>
            <person name="Ruckert C."/>
        </authorList>
    </citation>
    <scope>NUCLEOTIDE SEQUENCE</scope>
    <source>
        <strain evidence="1">JCM 10088</strain>
    </source>
</reference>
<dbReference type="Gene3D" id="3.20.20.105">
    <property type="entry name" value="Queuine tRNA-ribosyltransferase-like"/>
    <property type="match status" value="1"/>
</dbReference>
<comment type="caution">
    <text evidence="1">The sequence shown here is derived from an EMBL/GenBank/DDBJ whole genome shotgun (WGS) entry which is preliminary data.</text>
</comment>
<gene>
    <name evidence="1" type="ORF">GCM10007981_05640</name>
</gene>